<keyword evidence="3" id="KW-0804">Transcription</keyword>
<dbReference type="KEGG" id="phu:Phum_PHUM287950"/>
<dbReference type="EMBL" id="AAZO01003343">
    <property type="status" value="NOT_ANNOTATED_CDS"/>
    <property type="molecule type" value="Genomic_DNA"/>
</dbReference>
<dbReference type="VEuPathDB" id="VectorBase:PHUM287950"/>
<feature type="coiled-coil region" evidence="5">
    <location>
        <begin position="275"/>
        <end position="316"/>
    </location>
</feature>
<evidence type="ECO:0000313" key="7">
    <source>
        <dbReference type="EMBL" id="EEB14229.1"/>
    </source>
</evidence>
<dbReference type="Pfam" id="PF00010">
    <property type="entry name" value="HLH"/>
    <property type="match status" value="1"/>
</dbReference>
<keyword evidence="5" id="KW-0175">Coiled coil</keyword>
<dbReference type="CTD" id="8229591"/>
<dbReference type="SUPFAM" id="SSF47459">
    <property type="entry name" value="HLH, helix-loop-helix DNA-binding domain"/>
    <property type="match status" value="1"/>
</dbReference>
<dbReference type="InterPro" id="IPR011598">
    <property type="entry name" value="bHLH_dom"/>
</dbReference>
<accession>E0VLH3</accession>
<evidence type="ECO:0000256" key="4">
    <source>
        <dbReference type="ARBA" id="ARBA00023242"/>
    </source>
</evidence>
<gene>
    <name evidence="8" type="primary">8229591</name>
    <name evidence="7" type="ORF">Phum_PHUM287950</name>
</gene>
<dbReference type="OMA" id="GEDEMRY"/>
<dbReference type="RefSeq" id="XP_002426967.1">
    <property type="nucleotide sequence ID" value="XM_002426922.1"/>
</dbReference>
<dbReference type="PANTHER" id="PTHR46117:SF3">
    <property type="entry name" value="FI24210P1"/>
    <property type="match status" value="1"/>
</dbReference>
<organism>
    <name type="scientific">Pediculus humanus subsp. corporis</name>
    <name type="common">Body louse</name>
    <dbReference type="NCBI Taxonomy" id="121224"/>
    <lineage>
        <taxon>Eukaryota</taxon>
        <taxon>Metazoa</taxon>
        <taxon>Ecdysozoa</taxon>
        <taxon>Arthropoda</taxon>
        <taxon>Hexapoda</taxon>
        <taxon>Insecta</taxon>
        <taxon>Pterygota</taxon>
        <taxon>Neoptera</taxon>
        <taxon>Paraneoptera</taxon>
        <taxon>Psocodea</taxon>
        <taxon>Troctomorpha</taxon>
        <taxon>Phthiraptera</taxon>
        <taxon>Anoplura</taxon>
        <taxon>Pediculidae</taxon>
        <taxon>Pediculus</taxon>
    </lineage>
</organism>
<dbReference type="eggNOG" id="KOG1318">
    <property type="taxonomic scope" value="Eukaryota"/>
</dbReference>
<protein>
    <submittedName>
        <fullName evidence="7 8">Upstream stimulatory factor, putative</fullName>
    </submittedName>
</protein>
<evidence type="ECO:0000256" key="2">
    <source>
        <dbReference type="ARBA" id="ARBA00023015"/>
    </source>
</evidence>
<reference evidence="8" key="3">
    <citation type="submission" date="2020-05" db="UniProtKB">
        <authorList>
            <consortium name="EnsemblMetazoa"/>
        </authorList>
    </citation>
    <scope>IDENTIFICATION</scope>
    <source>
        <strain evidence="8">USDA</strain>
    </source>
</reference>
<reference evidence="7" key="2">
    <citation type="submission" date="2007-04" db="EMBL/GenBank/DDBJ databases">
        <title>The genome of the human body louse.</title>
        <authorList>
            <consortium name="The Human Body Louse Genome Consortium"/>
            <person name="Kirkness E."/>
            <person name="Walenz B."/>
            <person name="Hass B."/>
            <person name="Bruggner R."/>
            <person name="Strausberg R."/>
        </authorList>
    </citation>
    <scope>NUCLEOTIDE SEQUENCE</scope>
    <source>
        <strain evidence="7">USDA</strain>
    </source>
</reference>
<evidence type="ECO:0000256" key="3">
    <source>
        <dbReference type="ARBA" id="ARBA00023163"/>
    </source>
</evidence>
<evidence type="ECO:0000256" key="5">
    <source>
        <dbReference type="SAM" id="Coils"/>
    </source>
</evidence>
<name>E0VLH3_PEDHC</name>
<dbReference type="AlphaFoldDB" id="E0VLH3"/>
<dbReference type="OrthoDB" id="690068at2759"/>
<keyword evidence="2" id="KW-0805">Transcription regulation</keyword>
<evidence type="ECO:0000256" key="1">
    <source>
        <dbReference type="ARBA" id="ARBA00004123"/>
    </source>
</evidence>
<keyword evidence="9" id="KW-1185">Reference proteome</keyword>
<dbReference type="InParanoid" id="E0VLH3"/>
<keyword evidence="4" id="KW-0539">Nucleus</keyword>
<dbReference type="Gene3D" id="4.10.280.10">
    <property type="entry name" value="Helix-loop-helix DNA-binding domain"/>
    <property type="match status" value="1"/>
</dbReference>
<comment type="subcellular location">
    <subcellularLocation>
        <location evidence="1">Nucleus</location>
    </subcellularLocation>
</comment>
<dbReference type="PANTHER" id="PTHR46117">
    <property type="entry name" value="FI24210P1"/>
    <property type="match status" value="1"/>
</dbReference>
<feature type="domain" description="BHLH" evidence="6">
    <location>
        <begin position="219"/>
        <end position="275"/>
    </location>
</feature>
<proteinExistence type="predicted"/>
<evidence type="ECO:0000259" key="6">
    <source>
        <dbReference type="PROSITE" id="PS50888"/>
    </source>
</evidence>
<dbReference type="InterPro" id="IPR036638">
    <property type="entry name" value="HLH_DNA-bd_sf"/>
</dbReference>
<dbReference type="PROSITE" id="PS50888">
    <property type="entry name" value="BHLH"/>
    <property type="match status" value="1"/>
</dbReference>
<dbReference type="HOGENOM" id="CLU_070687_0_0_1"/>
<dbReference type="SMART" id="SM00353">
    <property type="entry name" value="HLH"/>
    <property type="match status" value="1"/>
</dbReference>
<evidence type="ECO:0000313" key="8">
    <source>
        <dbReference type="EnsemblMetazoa" id="PHUM287950-PA"/>
    </source>
</evidence>
<dbReference type="GO" id="GO:0046983">
    <property type="term" value="F:protein dimerization activity"/>
    <property type="evidence" value="ECO:0007669"/>
    <property type="project" value="InterPro"/>
</dbReference>
<dbReference type="STRING" id="121224.E0VLH3"/>
<reference evidence="7" key="1">
    <citation type="submission" date="2007-04" db="EMBL/GenBank/DDBJ databases">
        <title>Annotation of Pediculus humanus corporis strain USDA.</title>
        <authorList>
            <person name="Kirkness E."/>
            <person name="Hannick L."/>
            <person name="Hass B."/>
            <person name="Bruggner R."/>
            <person name="Lawson D."/>
            <person name="Bidwell S."/>
            <person name="Joardar V."/>
            <person name="Caler E."/>
            <person name="Walenz B."/>
            <person name="Inman J."/>
            <person name="Schobel S."/>
            <person name="Galinsky K."/>
            <person name="Amedeo P."/>
            <person name="Strausberg R."/>
        </authorList>
    </citation>
    <scope>NUCLEOTIDE SEQUENCE</scope>
    <source>
        <strain evidence="7">USDA</strain>
    </source>
</reference>
<dbReference type="GO" id="GO:0000978">
    <property type="term" value="F:RNA polymerase II cis-regulatory region sequence-specific DNA binding"/>
    <property type="evidence" value="ECO:0007669"/>
    <property type="project" value="TreeGrafter"/>
</dbReference>
<dbReference type="InterPro" id="IPR051732">
    <property type="entry name" value="USF"/>
</dbReference>
<dbReference type="GO" id="GO:0005634">
    <property type="term" value="C:nucleus"/>
    <property type="evidence" value="ECO:0007669"/>
    <property type="project" value="UniProtKB-SubCell"/>
</dbReference>
<dbReference type="GO" id="GO:0000981">
    <property type="term" value="F:DNA-binding transcription factor activity, RNA polymerase II-specific"/>
    <property type="evidence" value="ECO:0007669"/>
    <property type="project" value="TreeGrafter"/>
</dbReference>
<dbReference type="EnsemblMetazoa" id="PHUM287950-RA">
    <property type="protein sequence ID" value="PHUM287950-PA"/>
    <property type="gene ID" value="PHUM287950"/>
</dbReference>
<dbReference type="Proteomes" id="UP000009046">
    <property type="component" value="Unassembled WGS sequence"/>
</dbReference>
<evidence type="ECO:0000313" key="9">
    <source>
        <dbReference type="Proteomes" id="UP000009046"/>
    </source>
</evidence>
<sequence length="339" mass="38230">MKDSEIVCCSTTLLNVLFLFLPYLNLQKLLVTPRKILIRNVITILKNSNDCKVAVMDILEQTLETSQDEIQLKGEDIDDPKAIVDGTNLTIIEDDGSISDDQTVDNLTHAQPILDGDDEVQYQWRSGEGVTYRVVHVNPEENDGESITSNYVPSQGHVQPATAVLTSGFATNHFYVIGNANEVFNSQTPRCLAPRGSMQIENRNICVSNNPTRVRRDDRRRATHNEVERRRRDKINNWIAKLSKIIPDCSSMDNNKSVQSKGGILAKACEYIMELRRAEEQLSDCVKEIERLNSHIDFLQQQNEKLKVHNAVLRTELTQRGISVPCEVENRLSPAGTDS</sequence>
<dbReference type="GeneID" id="8229591"/>
<dbReference type="EMBL" id="DS235271">
    <property type="protein sequence ID" value="EEB14229.1"/>
    <property type="molecule type" value="Genomic_DNA"/>
</dbReference>
<dbReference type="CDD" id="cd11396">
    <property type="entry name" value="bHLHzip_USF"/>
    <property type="match status" value="1"/>
</dbReference>